<dbReference type="AlphaFoldDB" id="A0AAV2IJT9"/>
<feature type="non-terminal residue" evidence="2">
    <location>
        <position position="1"/>
    </location>
</feature>
<protein>
    <recommendedName>
        <fullName evidence="4">Prolactin receptor</fullName>
    </recommendedName>
</protein>
<dbReference type="Proteomes" id="UP001497497">
    <property type="component" value="Unassembled WGS sequence"/>
</dbReference>
<proteinExistence type="predicted"/>
<gene>
    <name evidence="2" type="ORF">GSLYS_00018526001</name>
</gene>
<reference evidence="2 3" key="1">
    <citation type="submission" date="2024-04" db="EMBL/GenBank/DDBJ databases">
        <authorList>
            <consortium name="Genoscope - CEA"/>
            <person name="William W."/>
        </authorList>
    </citation>
    <scope>NUCLEOTIDE SEQUENCE [LARGE SCALE GENOMIC DNA]</scope>
</reference>
<feature type="compositionally biased region" description="Basic and acidic residues" evidence="1">
    <location>
        <begin position="185"/>
        <end position="194"/>
    </location>
</feature>
<feature type="non-terminal residue" evidence="2">
    <location>
        <position position="237"/>
    </location>
</feature>
<feature type="region of interest" description="Disordered" evidence="1">
    <location>
        <begin position="64"/>
        <end position="96"/>
    </location>
</feature>
<organism evidence="2 3">
    <name type="scientific">Lymnaea stagnalis</name>
    <name type="common">Great pond snail</name>
    <name type="synonym">Helix stagnalis</name>
    <dbReference type="NCBI Taxonomy" id="6523"/>
    <lineage>
        <taxon>Eukaryota</taxon>
        <taxon>Metazoa</taxon>
        <taxon>Spiralia</taxon>
        <taxon>Lophotrochozoa</taxon>
        <taxon>Mollusca</taxon>
        <taxon>Gastropoda</taxon>
        <taxon>Heterobranchia</taxon>
        <taxon>Euthyneura</taxon>
        <taxon>Panpulmonata</taxon>
        <taxon>Hygrophila</taxon>
        <taxon>Lymnaeoidea</taxon>
        <taxon>Lymnaeidae</taxon>
        <taxon>Lymnaea</taxon>
    </lineage>
</organism>
<feature type="region of interest" description="Disordered" evidence="1">
    <location>
        <begin position="165"/>
        <end position="237"/>
    </location>
</feature>
<accession>A0AAV2IJT9</accession>
<evidence type="ECO:0000256" key="1">
    <source>
        <dbReference type="SAM" id="MobiDB-lite"/>
    </source>
</evidence>
<sequence>KICQSIPLEENICVLESNKLEACIDEASIRQVVKAKPSSKKGVTFVLPSYTAMINDGIDTLSGSSDDKIADAKSPPKETHQAGGTNEGPRKDDASHKVINEEVVDTCNETPRCDETNPYTHGAAMKTWHPENQESLSRKFGVNPTEAHTNLDSPTISEDIYQSHLCGDRGTGHAPSSPRNQKISGKSETKRSCENDVPEPLEYVPKSFRSPEIIPETGHNKLNSPKRGDLPASPAAA</sequence>
<evidence type="ECO:0008006" key="4">
    <source>
        <dbReference type="Google" id="ProtNLM"/>
    </source>
</evidence>
<comment type="caution">
    <text evidence="2">The sequence shown here is derived from an EMBL/GenBank/DDBJ whole genome shotgun (WGS) entry which is preliminary data.</text>
</comment>
<keyword evidence="3" id="KW-1185">Reference proteome</keyword>
<dbReference type="EMBL" id="CAXITT010000669">
    <property type="protein sequence ID" value="CAL1545043.1"/>
    <property type="molecule type" value="Genomic_DNA"/>
</dbReference>
<evidence type="ECO:0000313" key="3">
    <source>
        <dbReference type="Proteomes" id="UP001497497"/>
    </source>
</evidence>
<feature type="compositionally biased region" description="Basic and acidic residues" evidence="1">
    <location>
        <begin position="65"/>
        <end position="80"/>
    </location>
</feature>
<name>A0AAV2IJT9_LYMST</name>
<evidence type="ECO:0000313" key="2">
    <source>
        <dbReference type="EMBL" id="CAL1545043.1"/>
    </source>
</evidence>